<evidence type="ECO:0000259" key="1">
    <source>
        <dbReference type="PROSITE" id="PS50181"/>
    </source>
</evidence>
<sequence>MACGFEVSIIIIGGATQSDRTTSFGWGCSLSTSATGSTIEPGTNLSWLSFQVRKPMHLSKLKFKFKLKPKLRAPLGRVKRLGKPFPAPLLSFPAELLQEIASFLSKRDQKALRFVCHQLNDVLRATVLSAILINLILPLRYSDQDALKYLASHTPANYIHRLKVCVWGSYSEQHPPTHWRVAEGSNSENHSPSTHPRLQTKSDIAEFRALYNRAFASLTNLRAFTLCISNGSRKVPPYFVEDTFNWLMKQPSLDLHLTHPEFTLPYFSHLSQFRNIHKFSLTGYSNNSTPTIEKTLARVFSNNQHLSDVFLHLADRWDNRRTSLTVSGIERVFPKHATRTIPLRHLLLKEGSITAAPHVFQHLRGLRSLQISNVDLHHTSAGFWTELSQRGIYIPSITLRCHSVPSTVVDYLASNKGMTELTFEVETDRECTSRRVLSKVVPRHSGTPEVLQLTSCWGSHWVFGNIPGYVVSVSKCVKLRILGIVVEGNKDFTEPLLLLLTYLPNLQILRLVPHTNDFGSVFKRIQRIRDDEPLLIRLQVIVSVSYQKHIRFVAERSGWDLDDEESEWLRDDPWFLGT</sequence>
<proteinExistence type="predicted"/>
<dbReference type="SUPFAM" id="SSF81383">
    <property type="entry name" value="F-box domain"/>
    <property type="match status" value="1"/>
</dbReference>
<dbReference type="GeneID" id="85363773"/>
<dbReference type="InterPro" id="IPR036047">
    <property type="entry name" value="F-box-like_dom_sf"/>
</dbReference>
<dbReference type="PROSITE" id="PS50181">
    <property type="entry name" value="FBOX"/>
    <property type="match status" value="1"/>
</dbReference>
<protein>
    <recommendedName>
        <fullName evidence="1">F-box domain-containing protein</fullName>
    </recommendedName>
</protein>
<organism evidence="2 3">
    <name type="scientific">Armillaria tabescens</name>
    <name type="common">Ringless honey mushroom</name>
    <name type="synonym">Agaricus tabescens</name>
    <dbReference type="NCBI Taxonomy" id="1929756"/>
    <lineage>
        <taxon>Eukaryota</taxon>
        <taxon>Fungi</taxon>
        <taxon>Dikarya</taxon>
        <taxon>Basidiomycota</taxon>
        <taxon>Agaricomycotina</taxon>
        <taxon>Agaricomycetes</taxon>
        <taxon>Agaricomycetidae</taxon>
        <taxon>Agaricales</taxon>
        <taxon>Marasmiineae</taxon>
        <taxon>Physalacriaceae</taxon>
        <taxon>Desarmillaria</taxon>
    </lineage>
</organism>
<comment type="caution">
    <text evidence="2">The sequence shown here is derived from an EMBL/GenBank/DDBJ whole genome shotgun (WGS) entry which is preliminary data.</text>
</comment>
<feature type="domain" description="F-box" evidence="1">
    <location>
        <begin position="86"/>
        <end position="135"/>
    </location>
</feature>
<dbReference type="InterPro" id="IPR032675">
    <property type="entry name" value="LRR_dom_sf"/>
</dbReference>
<gene>
    <name evidence="2" type="ORF">EV420DRAFT_1748183</name>
</gene>
<dbReference type="SUPFAM" id="SSF52047">
    <property type="entry name" value="RNI-like"/>
    <property type="match status" value="1"/>
</dbReference>
<name>A0AA39N4V4_ARMTA</name>
<evidence type="ECO:0000313" key="3">
    <source>
        <dbReference type="Proteomes" id="UP001175211"/>
    </source>
</evidence>
<reference evidence="2" key="1">
    <citation type="submission" date="2023-06" db="EMBL/GenBank/DDBJ databases">
        <authorList>
            <consortium name="Lawrence Berkeley National Laboratory"/>
            <person name="Ahrendt S."/>
            <person name="Sahu N."/>
            <person name="Indic B."/>
            <person name="Wong-Bajracharya J."/>
            <person name="Merenyi Z."/>
            <person name="Ke H.-M."/>
            <person name="Monk M."/>
            <person name="Kocsube S."/>
            <person name="Drula E."/>
            <person name="Lipzen A."/>
            <person name="Balint B."/>
            <person name="Henrissat B."/>
            <person name="Andreopoulos B."/>
            <person name="Martin F.M."/>
            <person name="Harder C.B."/>
            <person name="Rigling D."/>
            <person name="Ford K.L."/>
            <person name="Foster G.D."/>
            <person name="Pangilinan J."/>
            <person name="Papanicolaou A."/>
            <person name="Barry K."/>
            <person name="LaButti K."/>
            <person name="Viragh M."/>
            <person name="Koriabine M."/>
            <person name="Yan M."/>
            <person name="Riley R."/>
            <person name="Champramary S."/>
            <person name="Plett K.L."/>
            <person name="Tsai I.J."/>
            <person name="Slot J."/>
            <person name="Sipos G."/>
            <person name="Plett J."/>
            <person name="Nagy L.G."/>
            <person name="Grigoriev I.V."/>
        </authorList>
    </citation>
    <scope>NUCLEOTIDE SEQUENCE</scope>
    <source>
        <strain evidence="2">CCBAS 213</strain>
    </source>
</reference>
<dbReference type="EMBL" id="JAUEPS010000018">
    <property type="protein sequence ID" value="KAK0458221.1"/>
    <property type="molecule type" value="Genomic_DNA"/>
</dbReference>
<dbReference type="Proteomes" id="UP001175211">
    <property type="component" value="Unassembled WGS sequence"/>
</dbReference>
<dbReference type="RefSeq" id="XP_060330509.1">
    <property type="nucleotide sequence ID" value="XM_060480225.1"/>
</dbReference>
<evidence type="ECO:0000313" key="2">
    <source>
        <dbReference type="EMBL" id="KAK0458221.1"/>
    </source>
</evidence>
<accession>A0AA39N4V4</accession>
<keyword evidence="3" id="KW-1185">Reference proteome</keyword>
<dbReference type="Gene3D" id="3.80.10.10">
    <property type="entry name" value="Ribonuclease Inhibitor"/>
    <property type="match status" value="1"/>
</dbReference>
<dbReference type="AlphaFoldDB" id="A0AA39N4V4"/>
<dbReference type="InterPro" id="IPR001810">
    <property type="entry name" value="F-box_dom"/>
</dbReference>